<gene>
    <name evidence="2" type="ORF">SAMN04488116_1403</name>
</gene>
<evidence type="ECO:0000313" key="3">
    <source>
        <dbReference type="Proteomes" id="UP000184532"/>
    </source>
</evidence>
<dbReference type="RefSeq" id="WP_073177727.1">
    <property type="nucleotide sequence ID" value="NZ_FQWL01000002.1"/>
</dbReference>
<name>A0A1M5K6N5_9FLAO</name>
<dbReference type="EMBL" id="FQWL01000002">
    <property type="protein sequence ID" value="SHG48240.1"/>
    <property type="molecule type" value="Genomic_DNA"/>
</dbReference>
<dbReference type="AlphaFoldDB" id="A0A1M5K6N5"/>
<reference evidence="3" key="1">
    <citation type="submission" date="2016-11" db="EMBL/GenBank/DDBJ databases">
        <authorList>
            <person name="Varghese N."/>
            <person name="Submissions S."/>
        </authorList>
    </citation>
    <scope>NUCLEOTIDE SEQUENCE [LARGE SCALE GENOMIC DNA]</scope>
    <source>
        <strain evidence="3">DSM 22638</strain>
    </source>
</reference>
<evidence type="ECO:0000256" key="1">
    <source>
        <dbReference type="SAM" id="Phobius"/>
    </source>
</evidence>
<accession>A0A1M5K6N5</accession>
<keyword evidence="1" id="KW-0812">Transmembrane</keyword>
<keyword evidence="3" id="KW-1185">Reference proteome</keyword>
<feature type="transmembrane region" description="Helical" evidence="1">
    <location>
        <begin position="12"/>
        <end position="30"/>
    </location>
</feature>
<protein>
    <submittedName>
        <fullName evidence="2">Uncharacterized protein</fullName>
    </submittedName>
</protein>
<keyword evidence="1" id="KW-0472">Membrane</keyword>
<dbReference type="Proteomes" id="UP000184532">
    <property type="component" value="Unassembled WGS sequence"/>
</dbReference>
<keyword evidence="1" id="KW-1133">Transmembrane helix</keyword>
<proteinExistence type="predicted"/>
<organism evidence="2 3">
    <name type="scientific">Flagellimonas flava</name>
    <dbReference type="NCBI Taxonomy" id="570519"/>
    <lineage>
        <taxon>Bacteria</taxon>
        <taxon>Pseudomonadati</taxon>
        <taxon>Bacteroidota</taxon>
        <taxon>Flavobacteriia</taxon>
        <taxon>Flavobacteriales</taxon>
        <taxon>Flavobacteriaceae</taxon>
        <taxon>Flagellimonas</taxon>
    </lineage>
</organism>
<sequence length="183" mass="21108">MALKLKWNSERILSMTAMVISFITLIIFIYQTNLMSRQNYLSILPYLSLSTSDNAAGNSYVLSLENYGVGPAIIERVAIMHKGKVFDLTDFNNEVYDVLKNRMPAMDSIRAISHSTLDRGMAIPVNTSYRILEVKNSKKDYLLLRNSLRQLLEEGLYFEVIYRSIQNERWRITNDTEGPEKLD</sequence>
<evidence type="ECO:0000313" key="2">
    <source>
        <dbReference type="EMBL" id="SHG48240.1"/>
    </source>
</evidence>
<dbReference type="STRING" id="570519.SAMN04488116_1403"/>
<dbReference type="OrthoDB" id="1492993at2"/>